<dbReference type="PROSITE" id="PS00107">
    <property type="entry name" value="PROTEIN_KINASE_ATP"/>
    <property type="match status" value="1"/>
</dbReference>
<keyword evidence="3" id="KW-1185">Reference proteome</keyword>
<dbReference type="GO" id="GO:0005198">
    <property type="term" value="F:structural molecule activity"/>
    <property type="evidence" value="ECO:0007669"/>
    <property type="project" value="InterPro"/>
</dbReference>
<dbReference type="GO" id="GO:0032051">
    <property type="term" value="F:clathrin light chain binding"/>
    <property type="evidence" value="ECO:0007669"/>
    <property type="project" value="TreeGrafter"/>
</dbReference>
<dbReference type="GO" id="GO:0030132">
    <property type="term" value="C:clathrin coat of coated pit"/>
    <property type="evidence" value="ECO:0007669"/>
    <property type="project" value="InterPro"/>
</dbReference>
<proteinExistence type="predicted"/>
<evidence type="ECO:0000313" key="2">
    <source>
        <dbReference type="EMBL" id="CAG8606793.1"/>
    </source>
</evidence>
<dbReference type="GO" id="GO:0071439">
    <property type="term" value="C:clathrin complex"/>
    <property type="evidence" value="ECO:0007669"/>
    <property type="project" value="TreeGrafter"/>
</dbReference>
<dbReference type="PANTHER" id="PTHR10292">
    <property type="entry name" value="CLATHRIN HEAVY CHAIN RELATED"/>
    <property type="match status" value="1"/>
</dbReference>
<dbReference type="GO" id="GO:0006886">
    <property type="term" value="P:intracellular protein transport"/>
    <property type="evidence" value="ECO:0007669"/>
    <property type="project" value="InterPro"/>
</dbReference>
<dbReference type="InterPro" id="IPR017441">
    <property type="entry name" value="Protein_kinase_ATP_BS"/>
</dbReference>
<dbReference type="SUPFAM" id="SSF50989">
    <property type="entry name" value="Clathrin heavy-chain terminal domain"/>
    <property type="match status" value="1"/>
</dbReference>
<dbReference type="InterPro" id="IPR011009">
    <property type="entry name" value="Kinase-like_dom_sf"/>
</dbReference>
<dbReference type="GO" id="GO:0005524">
    <property type="term" value="F:ATP binding"/>
    <property type="evidence" value="ECO:0007669"/>
    <property type="project" value="UniProtKB-UniRule"/>
</dbReference>
<dbReference type="GO" id="GO:0030130">
    <property type="term" value="C:clathrin coat of trans-Golgi network vesicle"/>
    <property type="evidence" value="ECO:0007669"/>
    <property type="project" value="InterPro"/>
</dbReference>
<feature type="binding site" evidence="1">
    <location>
        <position position="452"/>
    </location>
    <ligand>
        <name>ATP</name>
        <dbReference type="ChEBI" id="CHEBI:30616"/>
    </ligand>
</feature>
<dbReference type="InterPro" id="IPR016025">
    <property type="entry name" value="Clathrin_H-chain_N"/>
</dbReference>
<comment type="caution">
    <text evidence="2">The sequence shown here is derived from an EMBL/GenBank/DDBJ whole genome shotgun (WGS) entry which is preliminary data.</text>
</comment>
<dbReference type="OrthoDB" id="2113814at2759"/>
<protein>
    <submittedName>
        <fullName evidence="2">1048_t:CDS:1</fullName>
    </submittedName>
</protein>
<accession>A0A9N9GJM4</accession>
<dbReference type="Gene3D" id="2.130.10.110">
    <property type="entry name" value="Clathrin heavy-chain terminal domain"/>
    <property type="match status" value="1"/>
</dbReference>
<organism evidence="2 3">
    <name type="scientific">Paraglomus occultum</name>
    <dbReference type="NCBI Taxonomy" id="144539"/>
    <lineage>
        <taxon>Eukaryota</taxon>
        <taxon>Fungi</taxon>
        <taxon>Fungi incertae sedis</taxon>
        <taxon>Mucoromycota</taxon>
        <taxon>Glomeromycotina</taxon>
        <taxon>Glomeromycetes</taxon>
        <taxon>Paraglomerales</taxon>
        <taxon>Paraglomeraceae</taxon>
        <taxon>Paraglomus</taxon>
    </lineage>
</organism>
<keyword evidence="1" id="KW-0547">Nucleotide-binding</keyword>
<dbReference type="EMBL" id="CAJVPJ010001886">
    <property type="protein sequence ID" value="CAG8606793.1"/>
    <property type="molecule type" value="Genomic_DNA"/>
</dbReference>
<dbReference type="PANTHER" id="PTHR10292:SF1">
    <property type="entry name" value="CLATHRIN HEAVY CHAIN"/>
    <property type="match status" value="1"/>
</dbReference>
<dbReference type="GO" id="GO:0006898">
    <property type="term" value="P:receptor-mediated endocytosis"/>
    <property type="evidence" value="ECO:0007669"/>
    <property type="project" value="TreeGrafter"/>
</dbReference>
<dbReference type="Gene3D" id="3.30.200.20">
    <property type="entry name" value="Phosphorylase Kinase, domain 1"/>
    <property type="match status" value="1"/>
</dbReference>
<reference evidence="2" key="1">
    <citation type="submission" date="2021-06" db="EMBL/GenBank/DDBJ databases">
        <authorList>
            <person name="Kallberg Y."/>
            <person name="Tangrot J."/>
            <person name="Rosling A."/>
        </authorList>
    </citation>
    <scope>NUCLEOTIDE SEQUENCE</scope>
    <source>
        <strain evidence="2">IA702</strain>
    </source>
</reference>
<evidence type="ECO:0000313" key="3">
    <source>
        <dbReference type="Proteomes" id="UP000789572"/>
    </source>
</evidence>
<name>A0A9N9GJM4_9GLOM</name>
<evidence type="ECO:0000256" key="1">
    <source>
        <dbReference type="PROSITE-ProRule" id="PRU10141"/>
    </source>
</evidence>
<dbReference type="Proteomes" id="UP000789572">
    <property type="component" value="Unassembled WGS sequence"/>
</dbReference>
<sequence>MTTATNEEKPINVQEKLELSNYAIDDEYIRSETCNLASDRFIVVSNKEYGKTKVVIIDLQDTDNVKRHGINAQRVILSDNGQFIALQSNKVIQIFSCITKTKTGYHTLEDALEYWKWLNNTTLVFVTKRSIYYWKVDAIAPVKEFNRNKSLLDTQIINYVANKNLSWAAVIGIKKIHEGHESGRAIGKIQLWNSRHKLSRDFDGTAAAFFVFSGEVNGMSVNKSLFAVASNINSDSGSLCMFNTIETPQLSRIDKYCDEISINFLPEAAGDRFIDCVFSKEYGFFFLVTKFGFIHIVDIGSQALVFTDQISTTEIFNVSALQDSSGLLVVNDEGQVLSVTVDDSTLLQYIVKCLGKLEIGIRLAARHKFPDMSLLISRLEETYAESNQRKPEVSESNSTIISSSKAYLENSHLYIPHHEDEDILDRVIIGHGGFGVVYKGKIRQSELVVALKVLVPRNDNTDSELYEAFVQECSSNILMVDKTAKLSDFGCSGDITQTASTSGKMGKTAYMDPLSLKNKSYS</sequence>
<dbReference type="AlphaFoldDB" id="A0A9N9GJM4"/>
<dbReference type="SUPFAM" id="SSF56112">
    <property type="entry name" value="Protein kinase-like (PK-like)"/>
    <property type="match status" value="1"/>
</dbReference>
<keyword evidence="1" id="KW-0067">ATP-binding</keyword>
<feature type="non-terminal residue" evidence="2">
    <location>
        <position position="1"/>
    </location>
</feature>
<gene>
    <name evidence="2" type="ORF">POCULU_LOCUS7748</name>
</gene>